<feature type="domain" description="Putative restriction endonuclease" evidence="1">
    <location>
        <begin position="58"/>
        <end position="208"/>
    </location>
</feature>
<dbReference type="CDD" id="cd06260">
    <property type="entry name" value="DUF820-like"/>
    <property type="match status" value="1"/>
</dbReference>
<accession>A0A6F9E6J0</accession>
<sequence>MRATLDMLYNEGVHKLQRRAACEESAALASRALQDPDRRCVRKRKESEGVLVLEAKEAQELDRYEVIDGVVYDMTPPPSTAHQRASNRIYILFANHLRGKTCEAFHAPFGVWFNERDDEHVEPDITVVCDPSKIREKGCVGTPDLIVEVLSPNTAAKDRTVKLRRYQRAGVREYWIVDPVHKTVEVYRLEDNVFGKPDAYGEGDIIRVGIFEDLHVDLGEVFY</sequence>
<dbReference type="InterPro" id="IPR008538">
    <property type="entry name" value="Uma2"/>
</dbReference>
<dbReference type="SUPFAM" id="SSF52980">
    <property type="entry name" value="Restriction endonuclease-like"/>
    <property type="match status" value="1"/>
</dbReference>
<protein>
    <recommendedName>
        <fullName evidence="1">Putative restriction endonuclease domain-containing protein</fullName>
    </recommendedName>
</protein>
<dbReference type="EMBL" id="LR792683">
    <property type="protein sequence ID" value="CAB3392948.1"/>
    <property type="molecule type" value="Genomic_DNA"/>
</dbReference>
<dbReference type="PANTHER" id="PTHR36558">
    <property type="entry name" value="GLR1098 PROTEIN"/>
    <property type="match status" value="1"/>
</dbReference>
<dbReference type="PANTHER" id="PTHR36558:SF1">
    <property type="entry name" value="RESTRICTION ENDONUCLEASE DOMAIN-CONTAINING PROTEIN-RELATED"/>
    <property type="match status" value="1"/>
</dbReference>
<evidence type="ECO:0000313" key="2">
    <source>
        <dbReference type="EMBL" id="CAB3392948.1"/>
    </source>
</evidence>
<dbReference type="Proteomes" id="UP000502196">
    <property type="component" value="Chromosome"/>
</dbReference>
<dbReference type="InterPro" id="IPR012296">
    <property type="entry name" value="Nuclease_put_TT1808"/>
</dbReference>
<name>A0A6F9E6J0_9BACL</name>
<evidence type="ECO:0000259" key="1">
    <source>
        <dbReference type="Pfam" id="PF05685"/>
    </source>
</evidence>
<dbReference type="Gene3D" id="3.90.1570.10">
    <property type="entry name" value="tt1808, chain A"/>
    <property type="match status" value="1"/>
</dbReference>
<gene>
    <name evidence="2" type="ORF">COOX1_1665</name>
</gene>
<dbReference type="Pfam" id="PF05685">
    <property type="entry name" value="Uma2"/>
    <property type="match status" value="1"/>
</dbReference>
<organism evidence="2 3">
    <name type="scientific">Kyrpidia spormannii</name>
    <dbReference type="NCBI Taxonomy" id="2055160"/>
    <lineage>
        <taxon>Bacteria</taxon>
        <taxon>Bacillati</taxon>
        <taxon>Bacillota</taxon>
        <taxon>Bacilli</taxon>
        <taxon>Bacillales</taxon>
        <taxon>Alicyclobacillaceae</taxon>
        <taxon>Kyrpidia</taxon>
    </lineage>
</organism>
<reference evidence="2 3" key="1">
    <citation type="submission" date="2020-04" db="EMBL/GenBank/DDBJ databases">
        <authorList>
            <person name="Hogendoorn C."/>
        </authorList>
    </citation>
    <scope>NUCLEOTIDE SEQUENCE [LARGE SCALE GENOMIC DNA]</scope>
    <source>
        <strain evidence="2">COOX1</strain>
    </source>
</reference>
<dbReference type="InterPro" id="IPR011335">
    <property type="entry name" value="Restrct_endonuc-II-like"/>
</dbReference>
<evidence type="ECO:0000313" key="3">
    <source>
        <dbReference type="Proteomes" id="UP000502196"/>
    </source>
</evidence>
<proteinExistence type="predicted"/>
<dbReference type="AlphaFoldDB" id="A0A6F9E6J0"/>